<sequence>MNPATADFFPALAALGPFGPAPRLAAGVSGGPHSLALALIAQDFCRAQGGSLLALVVDHGFRAESAAEARWTAGTLAARGIAARVISLGLPRGAALQERARAGRMAAMLSVCASDGYPWLLLGQHRLDQAETLLFRALRGSGEAGLAGMAAARAAPEAMILRPLLGTPPAALEALLAARGILPLRDPSNDDPRFARVRLRRSLADPGGEGQGTAALAEAARAFARRRAAAEEAAAARLAGVARIDPAGWAFLPPGALGADRVAVASLAALVRLLSGDEHAPSTAATRALLARGEGTLHGVHWQGGWLVREPVACAPPVPALDGAAWDGRWRLRGHPPDGFLLGALGAARAGGLDRKRRRGWPARLLAGLPALWHPGDPAAAPSIPALEDGPGTPFRLDFCPAGGAISGYKGLENKNGER</sequence>
<dbReference type="InterPro" id="IPR012094">
    <property type="entry name" value="tRNA_Ile_lys_synt"/>
</dbReference>
<dbReference type="PANTHER" id="PTHR43033:SF5">
    <property type="entry name" value="TRNA(ILE)-LYSIDINE SYNTHETASE"/>
    <property type="match status" value="1"/>
</dbReference>
<comment type="function">
    <text evidence="6">Ligates lysine onto the cytidine present at position 34 of the AUA codon-specific tRNA(Ile) that contains the anticodon CAU, in an ATP-dependent manner. Cytidine is converted to lysidine, thus changing the amino acid specificity of the tRNA from methionine to isoleucine.</text>
</comment>
<organism evidence="8 9">
    <name type="scientific">Teichococcus deserti</name>
    <dbReference type="NCBI Taxonomy" id="1817963"/>
    <lineage>
        <taxon>Bacteria</taxon>
        <taxon>Pseudomonadati</taxon>
        <taxon>Pseudomonadota</taxon>
        <taxon>Alphaproteobacteria</taxon>
        <taxon>Acetobacterales</taxon>
        <taxon>Roseomonadaceae</taxon>
        <taxon>Roseomonas</taxon>
    </lineage>
</organism>
<dbReference type="Proteomes" id="UP000188879">
    <property type="component" value="Unassembled WGS sequence"/>
</dbReference>
<dbReference type="PANTHER" id="PTHR43033">
    <property type="entry name" value="TRNA(ILE)-LYSIDINE SYNTHASE-RELATED"/>
    <property type="match status" value="1"/>
</dbReference>
<evidence type="ECO:0000256" key="5">
    <source>
        <dbReference type="ARBA" id="ARBA00048539"/>
    </source>
</evidence>
<keyword evidence="9" id="KW-1185">Reference proteome</keyword>
<dbReference type="GO" id="GO:0005524">
    <property type="term" value="F:ATP binding"/>
    <property type="evidence" value="ECO:0007669"/>
    <property type="project" value="UniProtKB-KW"/>
</dbReference>
<dbReference type="EC" id="6.3.4.19" evidence="6"/>
<name>A0A1V2GX00_9PROT</name>
<gene>
    <name evidence="6" type="primary">tilS</name>
    <name evidence="8" type="ORF">BKE38_24340</name>
</gene>
<evidence type="ECO:0000256" key="2">
    <source>
        <dbReference type="ARBA" id="ARBA00022694"/>
    </source>
</evidence>
<keyword evidence="2 6" id="KW-0819">tRNA processing</keyword>
<dbReference type="InterPro" id="IPR014729">
    <property type="entry name" value="Rossmann-like_a/b/a_fold"/>
</dbReference>
<dbReference type="CDD" id="cd01992">
    <property type="entry name" value="TilS_N"/>
    <property type="match status" value="1"/>
</dbReference>
<evidence type="ECO:0000256" key="4">
    <source>
        <dbReference type="ARBA" id="ARBA00022840"/>
    </source>
</evidence>
<keyword evidence="1 6" id="KW-0436">Ligase</keyword>
<evidence type="ECO:0000313" key="9">
    <source>
        <dbReference type="Proteomes" id="UP000188879"/>
    </source>
</evidence>
<dbReference type="EMBL" id="MLCO01000295">
    <property type="protein sequence ID" value="ONG47241.1"/>
    <property type="molecule type" value="Genomic_DNA"/>
</dbReference>
<comment type="catalytic activity">
    <reaction evidence="5 6">
        <text>cytidine(34) in tRNA(Ile2) + L-lysine + ATP = lysidine(34) in tRNA(Ile2) + AMP + diphosphate + H(+)</text>
        <dbReference type="Rhea" id="RHEA:43744"/>
        <dbReference type="Rhea" id="RHEA-COMP:10625"/>
        <dbReference type="Rhea" id="RHEA-COMP:10670"/>
        <dbReference type="ChEBI" id="CHEBI:15378"/>
        <dbReference type="ChEBI" id="CHEBI:30616"/>
        <dbReference type="ChEBI" id="CHEBI:32551"/>
        <dbReference type="ChEBI" id="CHEBI:33019"/>
        <dbReference type="ChEBI" id="CHEBI:82748"/>
        <dbReference type="ChEBI" id="CHEBI:83665"/>
        <dbReference type="ChEBI" id="CHEBI:456215"/>
        <dbReference type="EC" id="6.3.4.19"/>
    </reaction>
</comment>
<keyword evidence="4" id="KW-0067">ATP-binding</keyword>
<dbReference type="InterPro" id="IPR011063">
    <property type="entry name" value="TilS/TtcA_N"/>
</dbReference>
<comment type="caution">
    <text evidence="8">The sequence shown here is derived from an EMBL/GenBank/DDBJ whole genome shotgun (WGS) entry which is preliminary data.</text>
</comment>
<dbReference type="GO" id="GO:0006400">
    <property type="term" value="P:tRNA modification"/>
    <property type="evidence" value="ECO:0007669"/>
    <property type="project" value="UniProtKB-UniRule"/>
</dbReference>
<evidence type="ECO:0000313" key="8">
    <source>
        <dbReference type="EMBL" id="ONG47241.1"/>
    </source>
</evidence>
<proteinExistence type="inferred from homology"/>
<protein>
    <recommendedName>
        <fullName evidence="6">tRNA(Ile)-lysidine synthase</fullName>
        <ecNumber evidence="6">6.3.4.19</ecNumber>
    </recommendedName>
    <alternativeName>
        <fullName evidence="6">tRNA(Ile)-2-lysyl-cytidine synthase</fullName>
    </alternativeName>
    <alternativeName>
        <fullName evidence="6">tRNA(Ile)-lysidine synthetase</fullName>
    </alternativeName>
</protein>
<evidence type="ECO:0000256" key="1">
    <source>
        <dbReference type="ARBA" id="ARBA00022598"/>
    </source>
</evidence>
<feature type="domain" description="tRNA(Ile)-lysidine/2-thiocytidine synthase N-terminal" evidence="7">
    <location>
        <begin position="25"/>
        <end position="201"/>
    </location>
</feature>
<reference evidence="8 9" key="1">
    <citation type="submission" date="2016-10" db="EMBL/GenBank/DDBJ databases">
        <title>Draft Genome sequence of Roseomonas sp. strain M3.</title>
        <authorList>
            <person name="Subhash Y."/>
            <person name="Lee S."/>
        </authorList>
    </citation>
    <scope>NUCLEOTIDE SEQUENCE [LARGE SCALE GENOMIC DNA]</scope>
    <source>
        <strain evidence="8 9">M3</strain>
    </source>
</reference>
<dbReference type="SUPFAM" id="SSF52402">
    <property type="entry name" value="Adenine nucleotide alpha hydrolases-like"/>
    <property type="match status" value="1"/>
</dbReference>
<evidence type="ECO:0000256" key="6">
    <source>
        <dbReference type="HAMAP-Rule" id="MF_01161"/>
    </source>
</evidence>
<dbReference type="NCBIfam" id="TIGR02432">
    <property type="entry name" value="lysidine_TilS_N"/>
    <property type="match status" value="1"/>
</dbReference>
<comment type="similarity">
    <text evidence="6">Belongs to the tRNA(Ile)-lysidine synthase family.</text>
</comment>
<keyword evidence="3" id="KW-0547">Nucleotide-binding</keyword>
<dbReference type="InterPro" id="IPR012795">
    <property type="entry name" value="tRNA_Ile_lys_synt_N"/>
</dbReference>
<evidence type="ECO:0000259" key="7">
    <source>
        <dbReference type="Pfam" id="PF01171"/>
    </source>
</evidence>
<keyword evidence="6" id="KW-0963">Cytoplasm</keyword>
<dbReference type="Gene3D" id="3.40.50.620">
    <property type="entry name" value="HUPs"/>
    <property type="match status" value="1"/>
</dbReference>
<comment type="caution">
    <text evidence="6">Lacks conserved residue(s) required for the propagation of feature annotation.</text>
</comment>
<dbReference type="GO" id="GO:0005737">
    <property type="term" value="C:cytoplasm"/>
    <property type="evidence" value="ECO:0007669"/>
    <property type="project" value="UniProtKB-SubCell"/>
</dbReference>
<comment type="subcellular location">
    <subcellularLocation>
        <location evidence="6">Cytoplasm</location>
    </subcellularLocation>
</comment>
<dbReference type="HAMAP" id="MF_01161">
    <property type="entry name" value="tRNA_Ile_lys_synt"/>
    <property type="match status" value="1"/>
</dbReference>
<accession>A0A1V2GX00</accession>
<dbReference type="AlphaFoldDB" id="A0A1V2GX00"/>
<dbReference type="GO" id="GO:0032267">
    <property type="term" value="F:tRNA(Ile)-lysidine synthase activity"/>
    <property type="evidence" value="ECO:0007669"/>
    <property type="project" value="UniProtKB-EC"/>
</dbReference>
<dbReference type="Pfam" id="PF01171">
    <property type="entry name" value="ATP_bind_3"/>
    <property type="match status" value="1"/>
</dbReference>
<evidence type="ECO:0000256" key="3">
    <source>
        <dbReference type="ARBA" id="ARBA00022741"/>
    </source>
</evidence>